<keyword evidence="2" id="KW-1185">Reference proteome</keyword>
<dbReference type="Proteomes" id="UP001500368">
    <property type="component" value="Unassembled WGS sequence"/>
</dbReference>
<evidence type="ECO:0000313" key="1">
    <source>
        <dbReference type="EMBL" id="GAA4915915.1"/>
    </source>
</evidence>
<reference evidence="2" key="1">
    <citation type="journal article" date="2019" name="Int. J. Syst. Evol. Microbiol.">
        <title>The Global Catalogue of Microorganisms (GCM) 10K type strain sequencing project: providing services to taxonomists for standard genome sequencing and annotation.</title>
        <authorList>
            <consortium name="The Broad Institute Genomics Platform"/>
            <consortium name="The Broad Institute Genome Sequencing Center for Infectious Disease"/>
            <person name="Wu L."/>
            <person name="Ma J."/>
        </authorList>
    </citation>
    <scope>NUCLEOTIDE SEQUENCE [LARGE SCALE GENOMIC DNA]</scope>
    <source>
        <strain evidence="2">JCM 19129</strain>
    </source>
</reference>
<dbReference type="EMBL" id="BAABLW010000005">
    <property type="protein sequence ID" value="GAA4915915.1"/>
    <property type="molecule type" value="Genomic_DNA"/>
</dbReference>
<organism evidence="1 2">
    <name type="scientific">Nesterenkonia rhizosphaerae</name>
    <dbReference type="NCBI Taxonomy" id="1348272"/>
    <lineage>
        <taxon>Bacteria</taxon>
        <taxon>Bacillati</taxon>
        <taxon>Actinomycetota</taxon>
        <taxon>Actinomycetes</taxon>
        <taxon>Micrococcales</taxon>
        <taxon>Micrococcaceae</taxon>
        <taxon>Nesterenkonia</taxon>
    </lineage>
</organism>
<name>A0ABP9FST1_9MICC</name>
<accession>A0ABP9FST1</accession>
<protein>
    <submittedName>
        <fullName evidence="1">Uncharacterized protein</fullName>
    </submittedName>
</protein>
<comment type="caution">
    <text evidence="1">The sequence shown here is derived from an EMBL/GenBank/DDBJ whole genome shotgun (WGS) entry which is preliminary data.</text>
</comment>
<sequence>MRIFRKKKTPKINRNLIELRLLLPTYEYNTLISEAARRSDDNWLRIEPEIIAQEAISNYLTRVVISRQQLPNVQEAVI</sequence>
<proteinExistence type="predicted"/>
<evidence type="ECO:0000313" key="2">
    <source>
        <dbReference type="Proteomes" id="UP001500368"/>
    </source>
</evidence>
<gene>
    <name evidence="1" type="ORF">GCM10025790_08710</name>
</gene>